<comment type="caution">
    <text evidence="1">The sequence shown here is derived from an EMBL/GenBank/DDBJ whole genome shotgun (WGS) entry which is preliminary data.</text>
</comment>
<reference evidence="1" key="1">
    <citation type="journal article" date="2014" name="Front. Microbiol.">
        <title>High frequency of phylogenetically diverse reductive dehalogenase-homologous genes in deep subseafloor sedimentary metagenomes.</title>
        <authorList>
            <person name="Kawai M."/>
            <person name="Futagami T."/>
            <person name="Toyoda A."/>
            <person name="Takaki Y."/>
            <person name="Nishi S."/>
            <person name="Hori S."/>
            <person name="Arai W."/>
            <person name="Tsubouchi T."/>
            <person name="Morono Y."/>
            <person name="Uchiyama I."/>
            <person name="Ito T."/>
            <person name="Fujiyama A."/>
            <person name="Inagaki F."/>
            <person name="Takami H."/>
        </authorList>
    </citation>
    <scope>NUCLEOTIDE SEQUENCE</scope>
    <source>
        <strain evidence="1">Expedition CK06-06</strain>
    </source>
</reference>
<protein>
    <recommendedName>
        <fullName evidence="2">Glycosyl transferase family 1 domain-containing protein</fullName>
    </recommendedName>
</protein>
<proteinExistence type="predicted"/>
<dbReference type="EMBL" id="BARU01000294">
    <property type="protein sequence ID" value="GAH19267.1"/>
    <property type="molecule type" value="Genomic_DNA"/>
</dbReference>
<gene>
    <name evidence="1" type="ORF">S03H2_01092</name>
</gene>
<name>X1DGE5_9ZZZZ</name>
<organism evidence="1">
    <name type="scientific">marine sediment metagenome</name>
    <dbReference type="NCBI Taxonomy" id="412755"/>
    <lineage>
        <taxon>unclassified sequences</taxon>
        <taxon>metagenomes</taxon>
        <taxon>ecological metagenomes</taxon>
    </lineage>
</organism>
<accession>X1DGE5</accession>
<evidence type="ECO:0008006" key="2">
    <source>
        <dbReference type="Google" id="ProtNLM"/>
    </source>
</evidence>
<dbReference type="AlphaFoldDB" id="X1DGE5"/>
<evidence type="ECO:0000313" key="1">
    <source>
        <dbReference type="EMBL" id="GAH19267.1"/>
    </source>
</evidence>
<sequence length="314" mass="36085">MIYTVTLAPGVFPGVSQVFKELELLNLAKHIYVNQLNQIKPSDTVIFGAWHPQYSLYLRRCKAKKKYISWHSPLAQAELNNEPELIRLILDLKKKGIIQGIVHMDEDNYKIFGGENDFYLPHPFSTDRFKEQRKKYAKAVDLKSISFFTAFGNKQKNIMCQLGGISLAQKKHPVMLHVNDMPEVYRRFCDTLGIKYTDHGFIPEDKYYEMIYGTKLGLQVSVSEAFNYVVAIFLALGTPCIVSPAIAENFKIEEDPVLRVKNIDSPVEISRKINDILEMDEEEYKVLSNECVERIEKLSVKNNKKAKETIGKII</sequence>
<dbReference type="SUPFAM" id="SSF53756">
    <property type="entry name" value="UDP-Glycosyltransferase/glycogen phosphorylase"/>
    <property type="match status" value="1"/>
</dbReference>
<dbReference type="Gene3D" id="3.40.50.2000">
    <property type="entry name" value="Glycogen Phosphorylase B"/>
    <property type="match status" value="1"/>
</dbReference>